<keyword evidence="2 5" id="KW-0812">Transmembrane</keyword>
<dbReference type="InterPro" id="IPR011701">
    <property type="entry name" value="MFS"/>
</dbReference>
<dbReference type="SUPFAM" id="SSF103473">
    <property type="entry name" value="MFS general substrate transporter"/>
    <property type="match status" value="1"/>
</dbReference>
<gene>
    <name evidence="7" type="ORF">AUEXF2481DRAFT_701256</name>
</gene>
<dbReference type="OrthoDB" id="268400at2759"/>
<dbReference type="PANTHER" id="PTHR23502:SF181">
    <property type="entry name" value="MAJOR FACILITATOR SUPERFAMILY (MFS) PROFILE DOMAIN-CONTAINING PROTEIN"/>
    <property type="match status" value="1"/>
</dbReference>
<dbReference type="HOGENOM" id="CLU_008455_13_6_1"/>
<keyword evidence="4 5" id="KW-0472">Membrane</keyword>
<dbReference type="RefSeq" id="XP_013340593.1">
    <property type="nucleotide sequence ID" value="XM_013485139.1"/>
</dbReference>
<sequence>MAADLRTFDHHVIVALDGSNHHHGIALVPPPSNDPRDPLRWPRWFKIVALVATAMCNFTGNFAGAGFSVAIVVLEMQFRKSASDVNTLLTFNFLTLGLGNLFWVPFGVKYGKRASLIVSMAMLFAVLCWTAKASTFNSLLAARCLSGFAASAGESIVPGIVNDLFFLHERASMMSIYIIFTTSATALGPLIAGYMVQYSKGSWRDYVWLCAALAGFNLLLLIFLYPESNFNRPSIPHSDTLTEDTGTPYTSGEIKGNMKGDTAHLGFVEPGNDQHDTPIGVQHVDHIPVSWSRTCLSFFTVDHHVSLLTVAVRPLVVLIHPAVVWAVFVYGTSLAAQVILIFNLPSFLTPPPYSFSSSAIGLMQVAALIGFFFGMIAGGYLGDIITVKQILRAGGHSFPEQRLMALIPGFVIAPAGCILIAFACSEKLHWVSIAFGFGMVSFGTVYAPNIALTYVIERHQDIAAESLVLINAFKNLVTFLFTYVAVSWIASQGWVQVYMIMFMLVALATLGAIPSYIWGEEMAARIEATQLHQRYLTNQRK</sequence>
<evidence type="ECO:0000256" key="5">
    <source>
        <dbReference type="SAM" id="Phobius"/>
    </source>
</evidence>
<comment type="subcellular location">
    <subcellularLocation>
        <location evidence="1">Membrane</location>
        <topology evidence="1">Multi-pass membrane protein</topology>
    </subcellularLocation>
</comment>
<dbReference type="AlphaFoldDB" id="A0A074Y2Y5"/>
<feature type="transmembrane region" description="Helical" evidence="5">
    <location>
        <begin position="206"/>
        <end position="225"/>
    </location>
</feature>
<feature type="transmembrane region" description="Helical" evidence="5">
    <location>
        <begin position="322"/>
        <end position="342"/>
    </location>
</feature>
<dbReference type="InterPro" id="IPR036259">
    <property type="entry name" value="MFS_trans_sf"/>
</dbReference>
<dbReference type="InterPro" id="IPR020846">
    <property type="entry name" value="MFS_dom"/>
</dbReference>
<dbReference type="Gene3D" id="1.20.1250.20">
    <property type="entry name" value="MFS general substrate transporter like domains"/>
    <property type="match status" value="1"/>
</dbReference>
<evidence type="ECO:0000256" key="2">
    <source>
        <dbReference type="ARBA" id="ARBA00022692"/>
    </source>
</evidence>
<dbReference type="STRING" id="1043005.A0A074Y2Y5"/>
<evidence type="ECO:0000259" key="6">
    <source>
        <dbReference type="PROSITE" id="PS50850"/>
    </source>
</evidence>
<feature type="transmembrane region" description="Helical" evidence="5">
    <location>
        <begin position="362"/>
        <end position="382"/>
    </location>
</feature>
<dbReference type="PROSITE" id="PS50850">
    <property type="entry name" value="MFS"/>
    <property type="match status" value="1"/>
</dbReference>
<dbReference type="EMBL" id="KL584773">
    <property type="protein sequence ID" value="KEQ92075.1"/>
    <property type="molecule type" value="Genomic_DNA"/>
</dbReference>
<protein>
    <recommendedName>
        <fullName evidence="6">Major facilitator superfamily (MFS) profile domain-containing protein</fullName>
    </recommendedName>
</protein>
<organism evidence="7 8">
    <name type="scientific">Aureobasidium subglaciale (strain EXF-2481)</name>
    <name type="common">Aureobasidium pullulans var. subglaciale</name>
    <dbReference type="NCBI Taxonomy" id="1043005"/>
    <lineage>
        <taxon>Eukaryota</taxon>
        <taxon>Fungi</taxon>
        <taxon>Dikarya</taxon>
        <taxon>Ascomycota</taxon>
        <taxon>Pezizomycotina</taxon>
        <taxon>Dothideomycetes</taxon>
        <taxon>Dothideomycetidae</taxon>
        <taxon>Dothideales</taxon>
        <taxon>Saccotheciaceae</taxon>
        <taxon>Aureobasidium</taxon>
    </lineage>
</organism>
<feature type="transmembrane region" description="Helical" evidence="5">
    <location>
        <begin position="403"/>
        <end position="423"/>
    </location>
</feature>
<name>A0A074Y2Y5_AURSE</name>
<reference evidence="7 8" key="1">
    <citation type="journal article" date="2014" name="BMC Genomics">
        <title>Genome sequencing of four Aureobasidium pullulans varieties: biotechnological potential, stress tolerance, and description of new species.</title>
        <authorList>
            <person name="Gostin Ar C."/>
            <person name="Ohm R.A."/>
            <person name="Kogej T."/>
            <person name="Sonjak S."/>
            <person name="Turk M."/>
            <person name="Zajc J."/>
            <person name="Zalar P."/>
            <person name="Grube M."/>
            <person name="Sun H."/>
            <person name="Han J."/>
            <person name="Sharma A."/>
            <person name="Chiniquy J."/>
            <person name="Ngan C.Y."/>
            <person name="Lipzen A."/>
            <person name="Barry K."/>
            <person name="Grigoriev I.V."/>
            <person name="Gunde-Cimerman N."/>
        </authorList>
    </citation>
    <scope>NUCLEOTIDE SEQUENCE [LARGE SCALE GENOMIC DNA]</scope>
    <source>
        <strain evidence="7 8">EXF-2481</strain>
    </source>
</reference>
<keyword evidence="3 5" id="KW-1133">Transmembrane helix</keyword>
<evidence type="ECO:0000256" key="3">
    <source>
        <dbReference type="ARBA" id="ARBA00022989"/>
    </source>
</evidence>
<dbReference type="InParanoid" id="A0A074Y2Y5"/>
<dbReference type="GO" id="GO:0022857">
    <property type="term" value="F:transmembrane transporter activity"/>
    <property type="evidence" value="ECO:0007669"/>
    <property type="project" value="InterPro"/>
</dbReference>
<dbReference type="PANTHER" id="PTHR23502">
    <property type="entry name" value="MAJOR FACILITATOR SUPERFAMILY"/>
    <property type="match status" value="1"/>
</dbReference>
<feature type="transmembrane region" description="Helical" evidence="5">
    <location>
        <begin position="47"/>
        <end position="74"/>
    </location>
</feature>
<dbReference type="Proteomes" id="UP000030641">
    <property type="component" value="Unassembled WGS sequence"/>
</dbReference>
<dbReference type="GO" id="GO:0005886">
    <property type="term" value="C:plasma membrane"/>
    <property type="evidence" value="ECO:0007669"/>
    <property type="project" value="TreeGrafter"/>
</dbReference>
<accession>A0A074Y2Y5</accession>
<feature type="transmembrane region" description="Helical" evidence="5">
    <location>
        <begin position="114"/>
        <end position="131"/>
    </location>
</feature>
<keyword evidence="8" id="KW-1185">Reference proteome</keyword>
<evidence type="ECO:0000256" key="4">
    <source>
        <dbReference type="ARBA" id="ARBA00023136"/>
    </source>
</evidence>
<feature type="transmembrane region" description="Helical" evidence="5">
    <location>
        <begin position="86"/>
        <end position="108"/>
    </location>
</feature>
<feature type="domain" description="Major facilitator superfamily (MFS) profile" evidence="6">
    <location>
        <begin position="49"/>
        <end position="523"/>
    </location>
</feature>
<evidence type="ECO:0000256" key="1">
    <source>
        <dbReference type="ARBA" id="ARBA00004141"/>
    </source>
</evidence>
<proteinExistence type="predicted"/>
<feature type="transmembrane region" description="Helical" evidence="5">
    <location>
        <begin position="429"/>
        <end position="456"/>
    </location>
</feature>
<evidence type="ECO:0000313" key="7">
    <source>
        <dbReference type="EMBL" id="KEQ92075.1"/>
    </source>
</evidence>
<feature type="transmembrane region" description="Helical" evidence="5">
    <location>
        <begin position="468"/>
        <end position="490"/>
    </location>
</feature>
<evidence type="ECO:0000313" key="8">
    <source>
        <dbReference type="Proteomes" id="UP000030641"/>
    </source>
</evidence>
<dbReference type="Pfam" id="PF07690">
    <property type="entry name" value="MFS_1"/>
    <property type="match status" value="1"/>
</dbReference>
<feature type="transmembrane region" description="Helical" evidence="5">
    <location>
        <begin position="174"/>
        <end position="194"/>
    </location>
</feature>
<dbReference type="OMA" id="HWVAIAF"/>
<dbReference type="GeneID" id="25370833"/>
<feature type="transmembrane region" description="Helical" evidence="5">
    <location>
        <begin position="496"/>
        <end position="518"/>
    </location>
</feature>